<keyword evidence="1" id="KW-0732">Signal</keyword>
<evidence type="ECO:0000256" key="1">
    <source>
        <dbReference type="SAM" id="SignalP"/>
    </source>
</evidence>
<evidence type="ECO:0000313" key="3">
    <source>
        <dbReference type="Proteomes" id="UP001055712"/>
    </source>
</evidence>
<comment type="caution">
    <text evidence="2">The sequence shown here is derived from an EMBL/GenBank/DDBJ whole genome shotgun (WGS) entry which is preliminary data.</text>
</comment>
<gene>
    <name evidence="2" type="ORF">D9Q98_005936</name>
</gene>
<dbReference type="Gene3D" id="3.40.50.1110">
    <property type="entry name" value="SGNH hydrolase"/>
    <property type="match status" value="1"/>
</dbReference>
<feature type="signal peptide" evidence="1">
    <location>
        <begin position="1"/>
        <end position="24"/>
    </location>
</feature>
<protein>
    <recommendedName>
        <fullName evidence="4">SGNH hydrolase-type esterase domain-containing protein</fullName>
    </recommendedName>
</protein>
<feature type="chain" id="PRO_5038626434" description="SGNH hydrolase-type esterase domain-containing protein" evidence="1">
    <location>
        <begin position="25"/>
        <end position="538"/>
    </location>
</feature>
<dbReference type="AlphaFoldDB" id="A0A9D4TWS7"/>
<dbReference type="Proteomes" id="UP001055712">
    <property type="component" value="Unassembled WGS sequence"/>
</dbReference>
<evidence type="ECO:0008006" key="4">
    <source>
        <dbReference type="Google" id="ProtNLM"/>
    </source>
</evidence>
<keyword evidence="3" id="KW-1185">Reference proteome</keyword>
<dbReference type="PANTHER" id="PTHR34407:SF1">
    <property type="entry name" value="SGNH HYDROLASE-TYPE ESTERASE DOMAIN-CONTAINING PROTEIN"/>
    <property type="match status" value="1"/>
</dbReference>
<evidence type="ECO:0000313" key="2">
    <source>
        <dbReference type="EMBL" id="KAI3436519.1"/>
    </source>
</evidence>
<reference evidence="2" key="2">
    <citation type="submission" date="2020-11" db="EMBL/GenBank/DDBJ databases">
        <authorList>
            <person name="Cecchin M."/>
            <person name="Marcolungo L."/>
            <person name="Rossato M."/>
            <person name="Girolomoni L."/>
            <person name="Cosentino E."/>
            <person name="Cuine S."/>
            <person name="Li-Beisson Y."/>
            <person name="Delledonne M."/>
            <person name="Ballottari M."/>
        </authorList>
    </citation>
    <scope>NUCLEOTIDE SEQUENCE</scope>
    <source>
        <strain evidence="2">211/11P</strain>
        <tissue evidence="2">Whole cell</tissue>
    </source>
</reference>
<dbReference type="PANTHER" id="PTHR34407">
    <property type="entry name" value="EXPRESSED PROTEIN"/>
    <property type="match status" value="1"/>
</dbReference>
<accession>A0A9D4TWS7</accession>
<name>A0A9D4TWS7_CHLVU</name>
<sequence length="538" mass="59104">MSDSAANAWVTPACLTVCLLLALASHRGPDLNGSGTSTQQTNDALVIPRHDAVAPSDKDGYKVPQPRQGLVVDSQVLRDCSFLLAGHELEQAITSGDSRRLRRQVARLVAGDKIRVVAVGASITSGAGGREWPGTQTNWPGYVTQFADWLRAAFPAANASVHNAGMAGTFSGVFAQCFDTLIPEADVYILEQTTFDGTEPDRCYCKSHYVDTPVQLGIERLIRRMLKQEHQPAVVMVNPYGYRFPNREVYQRSIENQVQVMAQFYGLPMASLRAAAWRNMLSGKNGFDVSTSVKLYGKEELPADNYPLYFDQVHPWGPTGHRMLAELLIRVVQATAAGLDIQPRGQLEAELPREDLVPPMTAGNYETNTSFCWLGDDFHGLIDKAEGFAWINERPEATERKAQKWGFVATEPDSYLEFAIDSRVASSAEDSRNRVVLSYLASYDSSMGIAGVECVAGCQCEATEIDSLWEQQASMLMTAEFAATQHRQCRVRVTVRKKTSGKGHKFKLAGVMVLPAGTHEFSASDRLEVAVPQLFGQG</sequence>
<organism evidence="2 3">
    <name type="scientific">Chlorella vulgaris</name>
    <name type="common">Green alga</name>
    <dbReference type="NCBI Taxonomy" id="3077"/>
    <lineage>
        <taxon>Eukaryota</taxon>
        <taxon>Viridiplantae</taxon>
        <taxon>Chlorophyta</taxon>
        <taxon>core chlorophytes</taxon>
        <taxon>Trebouxiophyceae</taxon>
        <taxon>Chlorellales</taxon>
        <taxon>Chlorellaceae</taxon>
        <taxon>Chlorella clade</taxon>
        <taxon>Chlorella</taxon>
    </lineage>
</organism>
<proteinExistence type="predicted"/>
<dbReference type="EMBL" id="SIDB01000002">
    <property type="protein sequence ID" value="KAI3436519.1"/>
    <property type="molecule type" value="Genomic_DNA"/>
</dbReference>
<reference evidence="2" key="1">
    <citation type="journal article" date="2019" name="Plant J.">
        <title>Chlorella vulgaris genome assembly and annotation reveals the molecular basis for metabolic acclimation to high light conditions.</title>
        <authorList>
            <person name="Cecchin M."/>
            <person name="Marcolungo L."/>
            <person name="Rossato M."/>
            <person name="Girolomoni L."/>
            <person name="Cosentino E."/>
            <person name="Cuine S."/>
            <person name="Li-Beisson Y."/>
            <person name="Delledonne M."/>
            <person name="Ballottari M."/>
        </authorList>
    </citation>
    <scope>NUCLEOTIDE SEQUENCE</scope>
    <source>
        <strain evidence="2">211/11P</strain>
    </source>
</reference>
<dbReference type="OrthoDB" id="508378at2759"/>
<dbReference type="InterPro" id="IPR036514">
    <property type="entry name" value="SGNH_hydro_sf"/>
</dbReference>
<dbReference type="SUPFAM" id="SSF52266">
    <property type="entry name" value="SGNH hydrolase"/>
    <property type="match status" value="1"/>
</dbReference>
<dbReference type="CDD" id="cd00229">
    <property type="entry name" value="SGNH_hydrolase"/>
    <property type="match status" value="1"/>
</dbReference>